<keyword evidence="5" id="KW-1185">Reference proteome</keyword>
<feature type="domain" description="C2H2-type" evidence="3">
    <location>
        <begin position="177"/>
        <end position="210"/>
    </location>
</feature>
<dbReference type="GO" id="GO:0008270">
    <property type="term" value="F:zinc ion binding"/>
    <property type="evidence" value="ECO:0007669"/>
    <property type="project" value="UniProtKB-KW"/>
</dbReference>
<evidence type="ECO:0000256" key="2">
    <source>
        <dbReference type="SAM" id="MobiDB-lite"/>
    </source>
</evidence>
<gene>
    <name evidence="4" type="ORF">B0F90DRAFT_536511</name>
</gene>
<protein>
    <recommendedName>
        <fullName evidence="3">C2H2-type domain-containing protein</fullName>
    </recommendedName>
</protein>
<organism evidence="4 5">
    <name type="scientific">Multifurca ochricompacta</name>
    <dbReference type="NCBI Taxonomy" id="376703"/>
    <lineage>
        <taxon>Eukaryota</taxon>
        <taxon>Fungi</taxon>
        <taxon>Dikarya</taxon>
        <taxon>Basidiomycota</taxon>
        <taxon>Agaricomycotina</taxon>
        <taxon>Agaricomycetes</taxon>
        <taxon>Russulales</taxon>
        <taxon>Russulaceae</taxon>
        <taxon>Multifurca</taxon>
    </lineage>
</organism>
<dbReference type="EMBL" id="WTXG01000002">
    <property type="protein sequence ID" value="KAI0307206.1"/>
    <property type="molecule type" value="Genomic_DNA"/>
</dbReference>
<keyword evidence="1" id="KW-0479">Metal-binding</keyword>
<evidence type="ECO:0000259" key="3">
    <source>
        <dbReference type="PROSITE" id="PS50157"/>
    </source>
</evidence>
<keyword evidence="1" id="KW-0863">Zinc-finger</keyword>
<dbReference type="Gene3D" id="3.30.160.60">
    <property type="entry name" value="Classic Zinc Finger"/>
    <property type="match status" value="1"/>
</dbReference>
<keyword evidence="1" id="KW-0862">Zinc</keyword>
<dbReference type="SMART" id="SM00355">
    <property type="entry name" value="ZnF_C2H2"/>
    <property type="match status" value="3"/>
</dbReference>
<feature type="compositionally biased region" description="Basic and acidic residues" evidence="2">
    <location>
        <begin position="1"/>
        <end position="37"/>
    </location>
</feature>
<evidence type="ECO:0000256" key="1">
    <source>
        <dbReference type="PROSITE-ProRule" id="PRU00042"/>
    </source>
</evidence>
<dbReference type="PROSITE" id="PS00028">
    <property type="entry name" value="ZINC_FINGER_C2H2_1"/>
    <property type="match status" value="1"/>
</dbReference>
<name>A0AAD4MB88_9AGAM</name>
<evidence type="ECO:0000313" key="4">
    <source>
        <dbReference type="EMBL" id="KAI0307206.1"/>
    </source>
</evidence>
<reference evidence="4" key="1">
    <citation type="journal article" date="2022" name="New Phytol.">
        <title>Evolutionary transition to the ectomycorrhizal habit in the genomes of a hyperdiverse lineage of mushroom-forming fungi.</title>
        <authorList>
            <person name="Looney B."/>
            <person name="Miyauchi S."/>
            <person name="Morin E."/>
            <person name="Drula E."/>
            <person name="Courty P.E."/>
            <person name="Kohler A."/>
            <person name="Kuo A."/>
            <person name="LaButti K."/>
            <person name="Pangilinan J."/>
            <person name="Lipzen A."/>
            <person name="Riley R."/>
            <person name="Andreopoulos W."/>
            <person name="He G."/>
            <person name="Johnson J."/>
            <person name="Nolan M."/>
            <person name="Tritt A."/>
            <person name="Barry K.W."/>
            <person name="Grigoriev I.V."/>
            <person name="Nagy L.G."/>
            <person name="Hibbett D."/>
            <person name="Henrissat B."/>
            <person name="Matheny P.B."/>
            <person name="Labbe J."/>
            <person name="Martin F.M."/>
        </authorList>
    </citation>
    <scope>NUCLEOTIDE SEQUENCE</scope>
    <source>
        <strain evidence="4">BPL690</strain>
    </source>
</reference>
<comment type="caution">
    <text evidence="4">The sequence shown here is derived from an EMBL/GenBank/DDBJ whole genome shotgun (WGS) entry which is preliminary data.</text>
</comment>
<evidence type="ECO:0000313" key="5">
    <source>
        <dbReference type="Proteomes" id="UP001203297"/>
    </source>
</evidence>
<accession>A0AAD4MB88</accession>
<dbReference type="PROSITE" id="PS50157">
    <property type="entry name" value="ZINC_FINGER_C2H2_2"/>
    <property type="match status" value="1"/>
</dbReference>
<dbReference type="Proteomes" id="UP001203297">
    <property type="component" value="Unassembled WGS sequence"/>
</dbReference>
<sequence>MGYLRAEEHSSVETRDTFQEGEGPLDKAVKTPSDRVKSPRLAEISNSSWLSKPPRKSYRKRVFYVSVPPPSDWVLRAKRKEAERKGLRSEKTGQRRNREYAGRELANRLCPRHCHWSGCQAVLNSIYSLKQHVRRHQSEVEPVGPAMTVSCQWKQCRMVCERSSLLLHLNRHVDKEITCIFDGTDDCDERFSRVQELSVHLNSVHANDESPPCAIPRPPDLKSPATLPRTLPSYTITTRAASRPAISAERRTRLGPWVLGTVFGHLTAGSDLNSARRARRVTRLTDKALEPMFADNGNSGAVTPNSELLGQSAEYDVLEEPSVASTHLLRDLDALEVTKHLHDGTRDVVRYAIDYSTSENDEVPTSSQMETEMEMETETETETGMDTEVEGLLLYTDVMMTSVS</sequence>
<dbReference type="AlphaFoldDB" id="A0AAD4MB88"/>
<feature type="region of interest" description="Disordered" evidence="2">
    <location>
        <begin position="1"/>
        <end position="38"/>
    </location>
</feature>
<proteinExistence type="predicted"/>
<dbReference type="InterPro" id="IPR013087">
    <property type="entry name" value="Znf_C2H2_type"/>
</dbReference>